<keyword evidence="15" id="KW-1185">Reference proteome</keyword>
<dbReference type="Pfam" id="PF26253">
    <property type="entry name" value="RdRP_head"/>
    <property type="match status" value="1"/>
</dbReference>
<dbReference type="Pfam" id="PF24934">
    <property type="entry name" value="DUF7752"/>
    <property type="match status" value="1"/>
</dbReference>
<dbReference type="InterPro" id="IPR056654">
    <property type="entry name" value="DUF7752"/>
</dbReference>
<evidence type="ECO:0000256" key="8">
    <source>
        <dbReference type="ARBA" id="ARBA00048744"/>
    </source>
</evidence>
<feature type="domain" description="DUF7752" evidence="11">
    <location>
        <begin position="1291"/>
        <end position="1392"/>
    </location>
</feature>
<dbReference type="PANTHER" id="PTHR23079">
    <property type="entry name" value="RNA-DEPENDENT RNA POLYMERASE"/>
    <property type="match status" value="1"/>
</dbReference>
<dbReference type="EC" id="2.7.7.48" evidence="2"/>
<organism evidence="14 15">
    <name type="scientific">Steinernema hermaphroditum</name>
    <dbReference type="NCBI Taxonomy" id="289476"/>
    <lineage>
        <taxon>Eukaryota</taxon>
        <taxon>Metazoa</taxon>
        <taxon>Ecdysozoa</taxon>
        <taxon>Nematoda</taxon>
        <taxon>Chromadorea</taxon>
        <taxon>Rhabditida</taxon>
        <taxon>Tylenchina</taxon>
        <taxon>Panagrolaimomorpha</taxon>
        <taxon>Strongyloidoidea</taxon>
        <taxon>Steinernematidae</taxon>
        <taxon>Steinernema</taxon>
    </lineage>
</organism>
<comment type="catalytic activity">
    <reaction evidence="8">
        <text>RNA(n) + a ribonucleoside 5'-triphosphate = RNA(n+1) + diphosphate</text>
        <dbReference type="Rhea" id="RHEA:21248"/>
        <dbReference type="Rhea" id="RHEA-COMP:14527"/>
        <dbReference type="Rhea" id="RHEA-COMP:17342"/>
        <dbReference type="ChEBI" id="CHEBI:33019"/>
        <dbReference type="ChEBI" id="CHEBI:61557"/>
        <dbReference type="ChEBI" id="CHEBI:140395"/>
        <dbReference type="EC" id="2.7.7.48"/>
    </reaction>
</comment>
<dbReference type="Pfam" id="PF24642">
    <property type="entry name" value="DUF7636"/>
    <property type="match status" value="1"/>
</dbReference>
<keyword evidence="7" id="KW-0943">RNA-mediated gene silencing</keyword>
<evidence type="ECO:0000259" key="10">
    <source>
        <dbReference type="Pfam" id="PF24642"/>
    </source>
</evidence>
<keyword evidence="3" id="KW-0696">RNA-directed RNA polymerase</keyword>
<evidence type="ECO:0000256" key="1">
    <source>
        <dbReference type="ARBA" id="ARBA00005762"/>
    </source>
</evidence>
<dbReference type="InterPro" id="IPR057493">
    <property type="entry name" value="PH_RdRP-assoc"/>
</dbReference>
<reference evidence="14" key="1">
    <citation type="submission" date="2023-06" db="EMBL/GenBank/DDBJ databases">
        <title>Genomic analysis of the entomopathogenic nematode Steinernema hermaphroditum.</title>
        <authorList>
            <person name="Schwarz E.M."/>
            <person name="Heppert J.K."/>
            <person name="Baniya A."/>
            <person name="Schwartz H.T."/>
            <person name="Tan C.-H."/>
            <person name="Antoshechkin I."/>
            <person name="Sternberg P.W."/>
            <person name="Goodrich-Blair H."/>
            <person name="Dillman A.R."/>
        </authorList>
    </citation>
    <scope>NUCLEOTIDE SEQUENCE</scope>
    <source>
        <strain evidence="14">PS9179</strain>
        <tissue evidence="14">Whole animal</tissue>
    </source>
</reference>
<dbReference type="GO" id="GO:0030422">
    <property type="term" value="P:siRNA processing"/>
    <property type="evidence" value="ECO:0007669"/>
    <property type="project" value="TreeGrafter"/>
</dbReference>
<evidence type="ECO:0000313" key="15">
    <source>
        <dbReference type="Proteomes" id="UP001175271"/>
    </source>
</evidence>
<dbReference type="GO" id="GO:0031380">
    <property type="term" value="C:nuclear RNA-directed RNA polymerase complex"/>
    <property type="evidence" value="ECO:0007669"/>
    <property type="project" value="TreeGrafter"/>
</dbReference>
<keyword evidence="5" id="KW-0548">Nucleotidyltransferase</keyword>
<evidence type="ECO:0000256" key="4">
    <source>
        <dbReference type="ARBA" id="ARBA00022679"/>
    </source>
</evidence>
<evidence type="ECO:0000313" key="14">
    <source>
        <dbReference type="EMBL" id="KAK0429076.1"/>
    </source>
</evidence>
<feature type="domain" description="PH-like" evidence="12">
    <location>
        <begin position="128"/>
        <end position="314"/>
    </location>
</feature>
<dbReference type="Proteomes" id="UP001175271">
    <property type="component" value="Unassembled WGS sequence"/>
</dbReference>
<dbReference type="GO" id="GO:0003723">
    <property type="term" value="F:RNA binding"/>
    <property type="evidence" value="ECO:0007669"/>
    <property type="project" value="UniProtKB-KW"/>
</dbReference>
<dbReference type="InterPro" id="IPR056053">
    <property type="entry name" value="DUF7636"/>
</dbReference>
<feature type="domain" description="RDRP core" evidence="9">
    <location>
        <begin position="447"/>
        <end position="1046"/>
    </location>
</feature>
<evidence type="ECO:0000259" key="13">
    <source>
        <dbReference type="Pfam" id="PF26253"/>
    </source>
</evidence>
<evidence type="ECO:0000256" key="5">
    <source>
        <dbReference type="ARBA" id="ARBA00022695"/>
    </source>
</evidence>
<feature type="domain" description="RDRP C-terminal head" evidence="13">
    <location>
        <begin position="1068"/>
        <end position="1242"/>
    </location>
</feature>
<evidence type="ECO:0000256" key="6">
    <source>
        <dbReference type="ARBA" id="ARBA00022884"/>
    </source>
</evidence>
<protein>
    <recommendedName>
        <fullName evidence="2">RNA-directed RNA polymerase</fullName>
        <ecNumber evidence="2">2.7.7.48</ecNumber>
    </recommendedName>
</protein>
<feature type="domain" description="DUF7636" evidence="10">
    <location>
        <begin position="1446"/>
        <end position="1544"/>
    </location>
</feature>
<dbReference type="Pfam" id="PF25359">
    <property type="entry name" value="PH_met_RdRP"/>
    <property type="match status" value="1"/>
</dbReference>
<comment type="caution">
    <text evidence="14">The sequence shown here is derived from an EMBL/GenBank/DDBJ whole genome shotgun (WGS) entry which is preliminary data.</text>
</comment>
<evidence type="ECO:0000256" key="2">
    <source>
        <dbReference type="ARBA" id="ARBA00012494"/>
    </source>
</evidence>
<name>A0AA39MBU8_9BILA</name>
<evidence type="ECO:0000259" key="12">
    <source>
        <dbReference type="Pfam" id="PF25359"/>
    </source>
</evidence>
<evidence type="ECO:0000256" key="3">
    <source>
        <dbReference type="ARBA" id="ARBA00022484"/>
    </source>
</evidence>
<comment type="similarity">
    <text evidence="1">Belongs to the RdRP family.</text>
</comment>
<evidence type="ECO:0000259" key="9">
    <source>
        <dbReference type="Pfam" id="PF05183"/>
    </source>
</evidence>
<evidence type="ECO:0000259" key="11">
    <source>
        <dbReference type="Pfam" id="PF24934"/>
    </source>
</evidence>
<accession>A0AA39MBU8</accession>
<keyword evidence="6" id="KW-0694">RNA-binding</keyword>
<dbReference type="EMBL" id="JAUCMV010000001">
    <property type="protein sequence ID" value="KAK0429076.1"/>
    <property type="molecule type" value="Genomic_DNA"/>
</dbReference>
<gene>
    <name evidence="14" type="ORF">QR680_011173</name>
</gene>
<dbReference type="Pfam" id="PF05183">
    <property type="entry name" value="RdRP"/>
    <property type="match status" value="1"/>
</dbReference>
<keyword evidence="4" id="KW-0808">Transferase</keyword>
<dbReference type="InterPro" id="IPR007855">
    <property type="entry name" value="RDRP"/>
</dbReference>
<sequence>MTSQLKESEVVDKVKILVETLDEQEGTVFLNDSEREKFHVHVIDSLRNSSTYVISQDVSRRVVVRDFDPECEEFTLEVVSEQWENALFHLVNNFFEAQAAFYHIVRRPEIQSVLQLPSTVLLRRKFYPNDSDIPVDHFYIGNQCDPFCFTPHIKLTAAETDLEALNRESNNNRHGILADFEHDRDRLTLRFGYAQKRDSGLVRSCVHACVQYSSIRRVIVNWESLRERTARRVQICLYMNAPLEIRRANQRPTGHFGSFDRFLTWDDRRAPAKTIADCPVLMVCFESVDKEQLYNLLSRLQGRCKLVLEFCTVRCETAQIPHPRVSEPMFNRSSAYQIKKTGSYALAYLIEALSSRGAIVNDHLLKNREARDAFVNRIVSWFYENPGVTLTVLERLLNTIDEKMEIRNLMRVLERLHAKAHLDRHWLLIDEEENKKNGLQRVRKIVITPTRRLYVVPELMMGNRFLRTYNQEGHETLRIQFRDDDGRPLRTNKCGQYLIRKAVRNTLRDGIMVAGHRYKYMGSSNSQMRDNGCYFFNAGDDKVLQRIREEFGRFDTDNIPKFMSRFGQCFTQARRLSVKLTRSQYAVRRDVIGGDDRSFDAYTFTDGVGNVSREYAWKIAKDMRLQSGCVPSVYQIRFRGIKGIVCVNPRLDMLSSFVKRYKVKQKAKKRIDLDVEFRPSQEKFKAPRDDNIEVVKYSSPVPLSLNRPMINIMDQVTAKQNHATHVRLCTRIHELLGIQLDALGRSLNDEIKARERLSELPRRIDIGSLSPEKGFHVTDEPFFRSLVQSSVQYTLGKICSKIQINVPPNQGRMLFGVADESGLLQYGQIFCQITSNIFMKMPGPSVSKHVLEGPVLMTKNPAIVASDVRMFQAVNIPELHHLVDVVVFPRYGPRPHSDEMAGSDLDGDEYAVIWDTQLFFNHNEEAFIFPKPVMKFDDPEDQRDVTTKMIDFYVDYIQQGTIGAVATAFLAQSDQYGISSELCLEIARKHSLAVDFPKTGKAPEQLTRRSRDGMPPEQPDRYPDFMERNTAPAYISGSLNGQLYRRARHIDAIITQARDLQTSSPIVCDPDFEHEGFEQYLQQAAIDANRYNSSLSALLDNYGIADEAQAFTGMITKCRNRISDKDNDDMSLFNTNYVIEQRVNRIFKNARLEFFEEFGSYESCTVEDAVRPSRKFQAAPDDHELDRRYCKTPTEAMKQKASAYYKVCYYLANKTDRRFLSFAWVCWDVLAEVKKDKYIKKTIEAHKFDNIPLHSRLHEYIMGYVEDQAIASEFHCHKKQIRKYQAFAAVYARAFQGVDELFFILRRWGEQHQLFNYEFTPECLNALLILHGINDFPEVRRDISTEWLQKVDADNPLPVKKDLKTRIGGLGAILLQFFKFLGSSDFKKSRFIPLSVLGCMEFLPISICEPVSQAANDTYYAVVFTGTFESLPALEGISADTEKRRLHELDPFTIELPASKLGELPFIESRVKKLSGVHHVTIRKVRIDRHNETARLIVSAMGTLASLEKLRELVFMKSHVNGPGSEVLSKARLMADMVYEKLTSKPEGYTDQGSNFEITDAKIASIGSSRPIVEECPRESGRDNF</sequence>
<evidence type="ECO:0000256" key="7">
    <source>
        <dbReference type="ARBA" id="ARBA00023158"/>
    </source>
</evidence>
<dbReference type="InterPro" id="IPR058752">
    <property type="entry name" value="RDRP_C_head"/>
</dbReference>
<proteinExistence type="inferred from homology"/>
<dbReference type="GO" id="GO:0003968">
    <property type="term" value="F:RNA-directed RNA polymerase activity"/>
    <property type="evidence" value="ECO:0007669"/>
    <property type="project" value="UniProtKB-KW"/>
</dbReference>
<dbReference type="PANTHER" id="PTHR23079:SF57">
    <property type="entry name" value="RNA-DIRECTED RNA POLYMERASE"/>
    <property type="match status" value="1"/>
</dbReference>
<dbReference type="InterPro" id="IPR057596">
    <property type="entry name" value="RDRP_core"/>
</dbReference>